<dbReference type="InterPro" id="IPR020449">
    <property type="entry name" value="Tscrpt_reg_AraC-type_HTH"/>
</dbReference>
<evidence type="ECO:0000256" key="1">
    <source>
        <dbReference type="ARBA" id="ARBA00023015"/>
    </source>
</evidence>
<keyword evidence="3" id="KW-0804">Transcription</keyword>
<keyword evidence="7" id="KW-1185">Reference proteome</keyword>
<gene>
    <name evidence="6" type="ORF">FHS38_003302</name>
</gene>
<feature type="compositionally biased region" description="Low complexity" evidence="4">
    <location>
        <begin position="302"/>
        <end position="316"/>
    </location>
</feature>
<feature type="region of interest" description="Disordered" evidence="4">
    <location>
        <begin position="295"/>
        <end position="334"/>
    </location>
</feature>
<dbReference type="Pfam" id="PF14525">
    <property type="entry name" value="AraC_binding_2"/>
    <property type="match status" value="1"/>
</dbReference>
<organism evidence="6 7">
    <name type="scientific">Streptomyces netropsis</name>
    <name type="common">Streptoverticillium netropsis</name>
    <dbReference type="NCBI Taxonomy" id="55404"/>
    <lineage>
        <taxon>Bacteria</taxon>
        <taxon>Bacillati</taxon>
        <taxon>Actinomycetota</taxon>
        <taxon>Actinomycetes</taxon>
        <taxon>Kitasatosporales</taxon>
        <taxon>Streptomycetaceae</taxon>
        <taxon>Streptomyces</taxon>
    </lineage>
</organism>
<dbReference type="PANTHER" id="PTHR46796:SF6">
    <property type="entry name" value="ARAC SUBFAMILY"/>
    <property type="match status" value="1"/>
</dbReference>
<dbReference type="Proteomes" id="UP000556436">
    <property type="component" value="Unassembled WGS sequence"/>
</dbReference>
<proteinExistence type="predicted"/>
<dbReference type="Gene3D" id="1.10.10.60">
    <property type="entry name" value="Homeodomain-like"/>
    <property type="match status" value="1"/>
</dbReference>
<accession>A0A7W7LCQ0</accession>
<dbReference type="InterPro" id="IPR018060">
    <property type="entry name" value="HTH_AraC"/>
</dbReference>
<evidence type="ECO:0000256" key="2">
    <source>
        <dbReference type="ARBA" id="ARBA00023125"/>
    </source>
</evidence>
<dbReference type="PROSITE" id="PS01124">
    <property type="entry name" value="HTH_ARAC_FAMILY_2"/>
    <property type="match status" value="1"/>
</dbReference>
<evidence type="ECO:0000256" key="4">
    <source>
        <dbReference type="SAM" id="MobiDB-lite"/>
    </source>
</evidence>
<dbReference type="InterPro" id="IPR009057">
    <property type="entry name" value="Homeodomain-like_sf"/>
</dbReference>
<evidence type="ECO:0000256" key="3">
    <source>
        <dbReference type="ARBA" id="ARBA00023163"/>
    </source>
</evidence>
<dbReference type="GO" id="GO:0043565">
    <property type="term" value="F:sequence-specific DNA binding"/>
    <property type="evidence" value="ECO:0007669"/>
    <property type="project" value="InterPro"/>
</dbReference>
<keyword evidence="2 6" id="KW-0238">DNA-binding</keyword>
<dbReference type="PANTHER" id="PTHR46796">
    <property type="entry name" value="HTH-TYPE TRANSCRIPTIONAL ACTIVATOR RHAS-RELATED"/>
    <property type="match status" value="1"/>
</dbReference>
<dbReference type="PRINTS" id="PR00032">
    <property type="entry name" value="HTHARAC"/>
</dbReference>
<feature type="domain" description="HTH araC/xylS-type" evidence="5">
    <location>
        <begin position="199"/>
        <end position="299"/>
    </location>
</feature>
<dbReference type="InterPro" id="IPR035418">
    <property type="entry name" value="AraC-bd_2"/>
</dbReference>
<dbReference type="RefSeq" id="WP_221495066.1">
    <property type="nucleotide sequence ID" value="NZ_BMRW01000002.1"/>
</dbReference>
<reference evidence="6 7" key="1">
    <citation type="submission" date="2020-08" db="EMBL/GenBank/DDBJ databases">
        <title>Genomic Encyclopedia of Type Strains, Phase III (KMG-III): the genomes of soil and plant-associated and newly described type strains.</title>
        <authorList>
            <person name="Whitman W."/>
        </authorList>
    </citation>
    <scope>NUCLEOTIDE SEQUENCE [LARGE SCALE GENOMIC DNA]</scope>
    <source>
        <strain evidence="6 7">CECT 3265</strain>
    </source>
</reference>
<dbReference type="AlphaFoldDB" id="A0A7W7LCQ0"/>
<comment type="caution">
    <text evidence="6">The sequence shown here is derived from an EMBL/GenBank/DDBJ whole genome shotgun (WGS) entry which is preliminary data.</text>
</comment>
<dbReference type="InterPro" id="IPR050204">
    <property type="entry name" value="AraC_XylS_family_regulators"/>
</dbReference>
<sequence>MLDEITGLWHVSAPQTDGTTRLRAGLRALHLGDVWVAALACPRAGFARTVRLIRRCDPQAFHVLHMRRGQATFSVGRRHTRVGAGQLMLVDSSSPYSGRFDDPGGVHSFVIVQFSRAVLQLPPRTAQRLHTVPVPLGPGMGGALSRWLADITGRAHEFTRADGPFLTDVTTSLVASVLRGAVDLAEGLDPHDRRRALRTQIRQFIRQHLADPLTPEGIAAAHQLSRRSLYTLFEEDGQTVAAWIRQERLERCRCDLADPLLAGQPIHSIAARWGFPDQAHFSRVFRSVYGAPPRDFRRRAAPHGSTTTPHPGTTTAVQPPGTLVARGTVPGERL</sequence>
<dbReference type="EMBL" id="JACHJG010000006">
    <property type="protein sequence ID" value="MBB4887248.1"/>
    <property type="molecule type" value="Genomic_DNA"/>
</dbReference>
<protein>
    <submittedName>
        <fullName evidence="6">AraC-like DNA-binding protein</fullName>
    </submittedName>
</protein>
<name>A0A7W7LCQ0_STRNE</name>
<keyword evidence="1" id="KW-0805">Transcription regulation</keyword>
<evidence type="ECO:0000259" key="5">
    <source>
        <dbReference type="PROSITE" id="PS01124"/>
    </source>
</evidence>
<dbReference type="SMART" id="SM00342">
    <property type="entry name" value="HTH_ARAC"/>
    <property type="match status" value="1"/>
</dbReference>
<dbReference type="GO" id="GO:0003700">
    <property type="term" value="F:DNA-binding transcription factor activity"/>
    <property type="evidence" value="ECO:0007669"/>
    <property type="project" value="InterPro"/>
</dbReference>
<dbReference type="Pfam" id="PF12833">
    <property type="entry name" value="HTH_18"/>
    <property type="match status" value="1"/>
</dbReference>
<evidence type="ECO:0000313" key="6">
    <source>
        <dbReference type="EMBL" id="MBB4887248.1"/>
    </source>
</evidence>
<dbReference type="SUPFAM" id="SSF46689">
    <property type="entry name" value="Homeodomain-like"/>
    <property type="match status" value="1"/>
</dbReference>
<evidence type="ECO:0000313" key="7">
    <source>
        <dbReference type="Proteomes" id="UP000556436"/>
    </source>
</evidence>